<accession>A0A1Z9YXP6</accession>
<keyword evidence="3" id="KW-1185">Reference proteome</keyword>
<dbReference type="Proteomes" id="UP000196536">
    <property type="component" value="Unassembled WGS sequence"/>
</dbReference>
<dbReference type="EMBL" id="NEXX01000003">
    <property type="protein sequence ID" value="OUY06989.1"/>
    <property type="molecule type" value="Genomic_DNA"/>
</dbReference>
<comment type="caution">
    <text evidence="2">The sequence shown here is derived from an EMBL/GenBank/DDBJ whole genome shotgun (WGS) entry which is preliminary data.</text>
</comment>
<proteinExistence type="predicted"/>
<organism evidence="2 3">
    <name type="scientific">Acinetobacter populi</name>
    <dbReference type="NCBI Taxonomy" id="1582270"/>
    <lineage>
        <taxon>Bacteria</taxon>
        <taxon>Pseudomonadati</taxon>
        <taxon>Pseudomonadota</taxon>
        <taxon>Gammaproteobacteria</taxon>
        <taxon>Moraxellales</taxon>
        <taxon>Moraxellaceae</taxon>
        <taxon>Acinetobacter</taxon>
    </lineage>
</organism>
<keyword evidence="1" id="KW-0472">Membrane</keyword>
<feature type="transmembrane region" description="Helical" evidence="1">
    <location>
        <begin position="144"/>
        <end position="164"/>
    </location>
</feature>
<name>A0A1Z9YXP6_9GAMM</name>
<keyword evidence="1" id="KW-1133">Transmembrane helix</keyword>
<gene>
    <name evidence="2" type="ORF">CAP51_09845</name>
</gene>
<feature type="transmembrane region" description="Helical" evidence="1">
    <location>
        <begin position="20"/>
        <end position="48"/>
    </location>
</feature>
<feature type="transmembrane region" description="Helical" evidence="1">
    <location>
        <begin position="54"/>
        <end position="77"/>
    </location>
</feature>
<protein>
    <submittedName>
        <fullName evidence="2">Uncharacterized protein</fullName>
    </submittedName>
</protein>
<dbReference type="OrthoDB" id="10017875at2"/>
<dbReference type="AlphaFoldDB" id="A0A1Z9YXP6"/>
<evidence type="ECO:0000256" key="1">
    <source>
        <dbReference type="SAM" id="Phobius"/>
    </source>
</evidence>
<sequence>MKLIYDLLELDKRNDISYSIGFISNILILTLLLGFFLSFLIISIFLLVAFINKFILMIVSSNIYMKFIILFFLLILLKLRQKQDLAKDIDMKLKKYFNRQDTEGLIKYKAIIMMFCVYISLCLLGLMLYKFTGNQISNSNKSDIINIFIWATYLLAPIVAIWVFSDWRIQKKYEVNKEVSLNLLTVILELENCLEELMAITTEFRCLKNDDELNFFGKKCDELSLRFIDLINKLKSNNNMHHGLVRDFKGNKIISLEMLNSADSFFQSLIDMVFEIHDNYDSDIKLKSIVDQLLQDTIKAVGENQISYRDYFGPIKELLSSECQPYRKASFKLD</sequence>
<evidence type="ECO:0000313" key="2">
    <source>
        <dbReference type="EMBL" id="OUY06989.1"/>
    </source>
</evidence>
<reference evidence="2 3" key="1">
    <citation type="submission" date="2017-05" db="EMBL/GenBank/DDBJ databases">
        <title>Acinetobacter populi ANC 5415 (= PBJ7), whole genome shotgun sequencing project.</title>
        <authorList>
            <person name="Nemec A."/>
            <person name="Radolfova-Krizova L."/>
        </authorList>
    </citation>
    <scope>NUCLEOTIDE SEQUENCE [LARGE SCALE GENOMIC DNA]</scope>
    <source>
        <strain evidence="2 3">PBJ7</strain>
    </source>
</reference>
<evidence type="ECO:0000313" key="3">
    <source>
        <dbReference type="Proteomes" id="UP000196536"/>
    </source>
</evidence>
<keyword evidence="1" id="KW-0812">Transmembrane</keyword>
<feature type="transmembrane region" description="Helical" evidence="1">
    <location>
        <begin position="110"/>
        <end position="132"/>
    </location>
</feature>